<dbReference type="Ensembl" id="ENSCJPT00005009533.1">
    <property type="protein sequence ID" value="ENSCJPP00005005986.1"/>
    <property type="gene ID" value="ENSCJPG00005005510.1"/>
</dbReference>
<dbReference type="GO" id="GO:0042744">
    <property type="term" value="P:hydrogen peroxide catabolic process"/>
    <property type="evidence" value="ECO:0007669"/>
    <property type="project" value="TreeGrafter"/>
</dbReference>
<evidence type="ECO:0000256" key="6">
    <source>
        <dbReference type="ARBA" id="ARBA00023004"/>
    </source>
</evidence>
<evidence type="ECO:0000256" key="7">
    <source>
        <dbReference type="RuleBase" id="RU000356"/>
    </source>
</evidence>
<dbReference type="Proteomes" id="UP000694412">
    <property type="component" value="Chromosome 1"/>
</dbReference>
<sequence>MDRTPPACNPKPVPSNDPHSVGGGSCQQLDKTPRGFCSSAPSFCSASLQPHANPPPIATGPPRRSSSSPRVWCKVNVEECAAEALASSSALEVGSARFFELTAEQLSAPCHHWEPHRSVPLKNLQQSRNTNYAKLSELHWGWLLHTVLTPLLCFSLQLLGNILIIVLAAHFSKDFTPTCQAVWQKLVSVVAHALAYKYH</sequence>
<evidence type="ECO:0000313" key="11">
    <source>
        <dbReference type="Proteomes" id="UP000694412"/>
    </source>
</evidence>
<dbReference type="Pfam" id="PF00042">
    <property type="entry name" value="Globin"/>
    <property type="match status" value="1"/>
</dbReference>
<dbReference type="GO" id="GO:0004601">
    <property type="term" value="F:peroxidase activity"/>
    <property type="evidence" value="ECO:0007669"/>
    <property type="project" value="TreeGrafter"/>
</dbReference>
<dbReference type="GO" id="GO:0043177">
    <property type="term" value="F:organic acid binding"/>
    <property type="evidence" value="ECO:0007669"/>
    <property type="project" value="TreeGrafter"/>
</dbReference>
<keyword evidence="11" id="KW-1185">Reference proteome</keyword>
<keyword evidence="3 7" id="KW-0349">Heme</keyword>
<dbReference type="InterPro" id="IPR050056">
    <property type="entry name" value="Hemoglobin_oxygen_transport"/>
</dbReference>
<proteinExistence type="inferred from homology"/>
<dbReference type="InterPro" id="IPR009050">
    <property type="entry name" value="Globin-like_sf"/>
</dbReference>
<dbReference type="GO" id="GO:0031838">
    <property type="term" value="C:haptoglobin-hemoglobin complex"/>
    <property type="evidence" value="ECO:0007669"/>
    <property type="project" value="TreeGrafter"/>
</dbReference>
<keyword evidence="6" id="KW-0408">Iron</keyword>
<dbReference type="GO" id="GO:0005833">
    <property type="term" value="C:hemoglobin complex"/>
    <property type="evidence" value="ECO:0007669"/>
    <property type="project" value="TreeGrafter"/>
</dbReference>
<dbReference type="GO" id="GO:0005344">
    <property type="term" value="F:oxygen carrier activity"/>
    <property type="evidence" value="ECO:0007669"/>
    <property type="project" value="UniProtKB-KW"/>
</dbReference>
<dbReference type="Gene3D" id="1.10.490.10">
    <property type="entry name" value="Globins"/>
    <property type="match status" value="1"/>
</dbReference>
<dbReference type="InterPro" id="IPR000971">
    <property type="entry name" value="Globin"/>
</dbReference>
<dbReference type="GO" id="GO:0020037">
    <property type="term" value="F:heme binding"/>
    <property type="evidence" value="ECO:0007669"/>
    <property type="project" value="InterPro"/>
</dbReference>
<evidence type="ECO:0000256" key="8">
    <source>
        <dbReference type="SAM" id="MobiDB-lite"/>
    </source>
</evidence>
<evidence type="ECO:0000256" key="1">
    <source>
        <dbReference type="ARBA" id="ARBA00008705"/>
    </source>
</evidence>
<evidence type="ECO:0000313" key="10">
    <source>
        <dbReference type="Ensembl" id="ENSCJPP00005005986.1"/>
    </source>
</evidence>
<dbReference type="GO" id="GO:0019825">
    <property type="term" value="F:oxygen binding"/>
    <property type="evidence" value="ECO:0007669"/>
    <property type="project" value="InterPro"/>
</dbReference>
<dbReference type="GO" id="GO:0046872">
    <property type="term" value="F:metal ion binding"/>
    <property type="evidence" value="ECO:0007669"/>
    <property type="project" value="UniProtKB-KW"/>
</dbReference>
<feature type="region of interest" description="Disordered" evidence="8">
    <location>
        <begin position="1"/>
        <end position="27"/>
    </location>
</feature>
<evidence type="ECO:0000256" key="3">
    <source>
        <dbReference type="ARBA" id="ARBA00022617"/>
    </source>
</evidence>
<reference evidence="10" key="1">
    <citation type="submission" date="2015-11" db="EMBL/GenBank/DDBJ databases">
        <authorList>
            <consortium name="International Coturnix japonica Genome Analysis Consortium"/>
            <person name="Warren W."/>
            <person name="Burt D.W."/>
            <person name="Antin P.B."/>
            <person name="Lanford R."/>
            <person name="Gros J."/>
            <person name="Wilson R.K."/>
        </authorList>
    </citation>
    <scope>NUCLEOTIDE SEQUENCE [LARGE SCALE GENOMIC DNA]</scope>
</reference>
<organism evidence="10 11">
    <name type="scientific">Coturnix japonica</name>
    <name type="common">Japanese quail</name>
    <name type="synonym">Coturnix coturnix japonica</name>
    <dbReference type="NCBI Taxonomy" id="93934"/>
    <lineage>
        <taxon>Eukaryota</taxon>
        <taxon>Metazoa</taxon>
        <taxon>Chordata</taxon>
        <taxon>Craniata</taxon>
        <taxon>Vertebrata</taxon>
        <taxon>Euteleostomi</taxon>
        <taxon>Archelosauria</taxon>
        <taxon>Archosauria</taxon>
        <taxon>Dinosauria</taxon>
        <taxon>Saurischia</taxon>
        <taxon>Theropoda</taxon>
        <taxon>Coelurosauria</taxon>
        <taxon>Aves</taxon>
        <taxon>Neognathae</taxon>
        <taxon>Galloanserae</taxon>
        <taxon>Galliformes</taxon>
        <taxon>Phasianidae</taxon>
        <taxon>Perdicinae</taxon>
        <taxon>Coturnix</taxon>
    </lineage>
</organism>
<dbReference type="GO" id="GO:0072562">
    <property type="term" value="C:blood microparticle"/>
    <property type="evidence" value="ECO:0007669"/>
    <property type="project" value="TreeGrafter"/>
</dbReference>
<reference evidence="10" key="2">
    <citation type="submission" date="2025-08" db="UniProtKB">
        <authorList>
            <consortium name="Ensembl"/>
        </authorList>
    </citation>
    <scope>IDENTIFICATION</scope>
</reference>
<keyword evidence="5" id="KW-0479">Metal-binding</keyword>
<dbReference type="InterPro" id="IPR012292">
    <property type="entry name" value="Globin/Proto"/>
</dbReference>
<evidence type="ECO:0000259" key="9">
    <source>
        <dbReference type="Pfam" id="PF00042"/>
    </source>
</evidence>
<evidence type="ECO:0000256" key="5">
    <source>
        <dbReference type="ARBA" id="ARBA00022723"/>
    </source>
</evidence>
<feature type="domain" description="Globin" evidence="9">
    <location>
        <begin position="157"/>
        <end position="194"/>
    </location>
</feature>
<dbReference type="AlphaFoldDB" id="A0A8C2Y7F2"/>
<dbReference type="PANTHER" id="PTHR11442:SF7">
    <property type="entry name" value="HEMOGLOBIN SUBUNIT EPSILON"/>
    <property type="match status" value="1"/>
</dbReference>
<evidence type="ECO:0000256" key="4">
    <source>
        <dbReference type="ARBA" id="ARBA00022621"/>
    </source>
</evidence>
<reference evidence="10" key="3">
    <citation type="submission" date="2025-09" db="UniProtKB">
        <authorList>
            <consortium name="Ensembl"/>
        </authorList>
    </citation>
    <scope>IDENTIFICATION</scope>
</reference>
<dbReference type="GO" id="GO:0031720">
    <property type="term" value="F:haptoglobin binding"/>
    <property type="evidence" value="ECO:0007669"/>
    <property type="project" value="TreeGrafter"/>
</dbReference>
<accession>A0A8C2Y7F2</accession>
<dbReference type="GeneTree" id="ENSGT00990000213430"/>
<evidence type="ECO:0000256" key="2">
    <source>
        <dbReference type="ARBA" id="ARBA00022448"/>
    </source>
</evidence>
<name>A0A8C2Y7F2_COTJA</name>
<keyword evidence="2 7" id="KW-0813">Transport</keyword>
<dbReference type="SUPFAM" id="SSF46458">
    <property type="entry name" value="Globin-like"/>
    <property type="match status" value="1"/>
</dbReference>
<protein>
    <recommendedName>
        <fullName evidence="9">Globin domain-containing protein</fullName>
    </recommendedName>
</protein>
<comment type="similarity">
    <text evidence="1 7">Belongs to the globin family.</text>
</comment>
<keyword evidence="4 7" id="KW-0561">Oxygen transport</keyword>
<dbReference type="PANTHER" id="PTHR11442">
    <property type="entry name" value="HEMOGLOBIN FAMILY MEMBER"/>
    <property type="match status" value="1"/>
</dbReference>